<evidence type="ECO:0000313" key="3">
    <source>
        <dbReference type="Proteomes" id="UP001204000"/>
    </source>
</evidence>
<sequence length="160" mass="16942">MTTVFIFIHVAAAIMLLGPVMVATSMFPGEAAKARAGGEESTGRASVLHRITTTYGMLSLLVPLLGGVVLAFDWDTYKTNFFLHTSIVLAVIAWGLLYGLVIPKQRKMMGSLGALNPADADPSDVTSNFEKAKGGAAAGAGIFNLLWFIILILMFLPAPA</sequence>
<keyword evidence="3" id="KW-1185">Reference proteome</keyword>
<dbReference type="Proteomes" id="UP001204000">
    <property type="component" value="Unassembled WGS sequence"/>
</dbReference>
<feature type="transmembrane region" description="Helical" evidence="1">
    <location>
        <begin position="81"/>
        <end position="101"/>
    </location>
</feature>
<organism evidence="2 3">
    <name type="scientific">Corynebacterium stercoris</name>
    <dbReference type="NCBI Taxonomy" id="2943490"/>
    <lineage>
        <taxon>Bacteria</taxon>
        <taxon>Bacillati</taxon>
        <taxon>Actinomycetota</taxon>
        <taxon>Actinomycetes</taxon>
        <taxon>Mycobacteriales</taxon>
        <taxon>Corynebacteriaceae</taxon>
        <taxon>Corynebacterium</taxon>
    </lineage>
</organism>
<feature type="transmembrane region" description="Helical" evidence="1">
    <location>
        <begin position="6"/>
        <end position="27"/>
    </location>
</feature>
<dbReference type="RefSeq" id="WP_253576580.1">
    <property type="nucleotide sequence ID" value="NZ_JAMFTQ010000003.1"/>
</dbReference>
<keyword evidence="1" id="KW-0812">Transmembrane</keyword>
<evidence type="ECO:0000256" key="1">
    <source>
        <dbReference type="SAM" id="Phobius"/>
    </source>
</evidence>
<keyword evidence="1" id="KW-0472">Membrane</keyword>
<feature type="transmembrane region" description="Helical" evidence="1">
    <location>
        <begin position="47"/>
        <end position="69"/>
    </location>
</feature>
<accession>A0ABT1G2R3</accession>
<keyword evidence="1" id="KW-1133">Transmembrane helix</keyword>
<gene>
    <name evidence="2" type="ORF">M5J20_04040</name>
</gene>
<evidence type="ECO:0000313" key="2">
    <source>
        <dbReference type="EMBL" id="MCP1387358.1"/>
    </source>
</evidence>
<proteinExistence type="predicted"/>
<feature type="transmembrane region" description="Helical" evidence="1">
    <location>
        <begin position="136"/>
        <end position="156"/>
    </location>
</feature>
<name>A0ABT1G2R3_9CORY</name>
<dbReference type="EMBL" id="JAMFTQ010000003">
    <property type="protein sequence ID" value="MCP1387358.1"/>
    <property type="molecule type" value="Genomic_DNA"/>
</dbReference>
<reference evidence="2" key="1">
    <citation type="submission" date="2022-05" db="EMBL/GenBank/DDBJ databases">
        <title>Corynebacterium sp. TA-R-1 sp. nov., isolated from human feces.</title>
        <authorList>
            <person name="Shamsuzzaman M."/>
            <person name="Dahal R.H."/>
        </authorList>
    </citation>
    <scope>NUCLEOTIDE SEQUENCE</scope>
    <source>
        <strain evidence="2">TA-R-1</strain>
    </source>
</reference>
<protein>
    <submittedName>
        <fullName evidence="2">DUF2269 domain-containing protein</fullName>
    </submittedName>
</protein>
<comment type="caution">
    <text evidence="2">The sequence shown here is derived from an EMBL/GenBank/DDBJ whole genome shotgun (WGS) entry which is preliminary data.</text>
</comment>